<sequence length="569" mass="65270">MSFGMKNLIGSHNKKGRIKATLKKAPCELWYTIFDQEITNIIANHPFVDQLTWIKPNIDDENLKELNLELFVGSKFYHFENIFPNSALSIPFIQSSVISNNGALISLSSLPIQSNCTIAIFHRQIKLSLIENVPELLAIIRTPNVLFKNVINVDKFMKLPPHMKKYSQFSFHKIELSEKSYWNDKLEVQNKSSYTPDIIHHKEYSGPTQSEFFSFSTEINSFFFNPLLSNHNNTNSPKNLYKEIIYACASCVDHNKTLKGYCYCKAIKESKNPPSEPSCKSLSYNTKGLGNNPYYFSLQKQFCQTFFTKSDFLCYFDSDRPFGLESETDFLKSLETTLCLNGSPNAKITPINVKLLVENVNIKLLKRGYDNKNIEMIYDSTDKDIYVSEMLSFIDLNTLNSLMKNTSGLNISKTMILEQIIEYFDIIIHQNLFSVTRKNLVNPLDSWDSRFDRIDIDKVLDAPNSCSLLKNVPLKVAPSKMFKAIGLIRPTIMQRYIWFIANLVASGALLWSLIHIKGNENSPISINYKSHFSDEAGNSINDLYILMFRENEEINMLCIHAVNYNDANL</sequence>
<protein>
    <submittedName>
        <fullName evidence="2">Uncharacterized protein</fullName>
    </submittedName>
</protein>
<keyword evidence="1" id="KW-1133">Transmembrane helix</keyword>
<proteinExistence type="predicted"/>
<dbReference type="EMBL" id="JAPCXC010000136">
    <property type="protein sequence ID" value="KAJ1604527.1"/>
    <property type="molecule type" value="Genomic_DNA"/>
</dbReference>
<evidence type="ECO:0000313" key="2">
    <source>
        <dbReference type="EMBL" id="KAJ1604527.1"/>
    </source>
</evidence>
<dbReference type="AlphaFoldDB" id="A0A9D5DFP9"/>
<organism evidence="2">
    <name type="scientific">Cryptosporidium canis</name>
    <dbReference type="NCBI Taxonomy" id="195482"/>
    <lineage>
        <taxon>Eukaryota</taxon>
        <taxon>Sar</taxon>
        <taxon>Alveolata</taxon>
        <taxon>Apicomplexa</taxon>
        <taxon>Conoidasida</taxon>
        <taxon>Coccidia</taxon>
        <taxon>Eucoccidiorida</taxon>
        <taxon>Eimeriorina</taxon>
        <taxon>Cryptosporidiidae</taxon>
        <taxon>Cryptosporidium</taxon>
    </lineage>
</organism>
<reference evidence="2" key="1">
    <citation type="submission" date="2022-10" db="EMBL/GenBank/DDBJ databases">
        <title>Adaptive evolution leads to modifications in subtelomeric GC content in a zoonotic Cryptosporidium species.</title>
        <authorList>
            <person name="Li J."/>
            <person name="Feng Y."/>
            <person name="Xiao L."/>
        </authorList>
    </citation>
    <scope>NUCLEOTIDE SEQUENCE</scope>
    <source>
        <strain evidence="2">33844</strain>
    </source>
</reference>
<accession>A0A9D5DFP9</accession>
<dbReference type="OrthoDB" id="338281at2759"/>
<feature type="transmembrane region" description="Helical" evidence="1">
    <location>
        <begin position="496"/>
        <end position="514"/>
    </location>
</feature>
<keyword evidence="1" id="KW-0472">Membrane</keyword>
<dbReference type="Proteomes" id="UP001067231">
    <property type="component" value="Unassembled WGS sequence"/>
</dbReference>
<keyword evidence="1" id="KW-0812">Transmembrane</keyword>
<name>A0A9D5DFP9_9CRYT</name>
<evidence type="ECO:0000256" key="1">
    <source>
        <dbReference type="SAM" id="Phobius"/>
    </source>
</evidence>
<comment type="caution">
    <text evidence="2">The sequence shown here is derived from an EMBL/GenBank/DDBJ whole genome shotgun (WGS) entry which is preliminary data.</text>
</comment>
<gene>
    <name evidence="2" type="ORF">OJ253_3624</name>
</gene>